<dbReference type="InterPro" id="IPR022346">
    <property type="entry name" value="T2SS_GspH"/>
</dbReference>
<dbReference type="PROSITE" id="PS00409">
    <property type="entry name" value="PROKAR_NTER_METHYL"/>
    <property type="match status" value="1"/>
</dbReference>
<protein>
    <recommendedName>
        <fullName evidence="9">General secretion pathway GspH domain-containing protein</fullName>
    </recommendedName>
</protein>
<evidence type="ECO:0000259" key="9">
    <source>
        <dbReference type="Pfam" id="PF12019"/>
    </source>
</evidence>
<evidence type="ECO:0000256" key="1">
    <source>
        <dbReference type="ARBA" id="ARBA00004377"/>
    </source>
</evidence>
<evidence type="ECO:0000256" key="2">
    <source>
        <dbReference type="ARBA" id="ARBA00022475"/>
    </source>
</evidence>
<keyword evidence="3" id="KW-0488">Methylation</keyword>
<dbReference type="SUPFAM" id="SSF54523">
    <property type="entry name" value="Pili subunits"/>
    <property type="match status" value="1"/>
</dbReference>
<feature type="domain" description="General secretion pathway GspH" evidence="9">
    <location>
        <begin position="35"/>
        <end position="149"/>
    </location>
</feature>
<name>A0A2M7XFH0_9BACT</name>
<comment type="subcellular location">
    <subcellularLocation>
        <location evidence="1">Cell inner membrane</location>
        <topology evidence="1">Single-pass membrane protein</topology>
    </subcellularLocation>
</comment>
<dbReference type="NCBIfam" id="TIGR02532">
    <property type="entry name" value="IV_pilin_GFxxxE"/>
    <property type="match status" value="1"/>
</dbReference>
<evidence type="ECO:0000256" key="5">
    <source>
        <dbReference type="ARBA" id="ARBA00022692"/>
    </source>
</evidence>
<accession>A0A2M7XFH0</accession>
<proteinExistence type="predicted"/>
<dbReference type="GO" id="GO:0015628">
    <property type="term" value="P:protein secretion by the type II secretion system"/>
    <property type="evidence" value="ECO:0007669"/>
    <property type="project" value="InterPro"/>
</dbReference>
<keyword evidence="6 8" id="KW-1133">Transmembrane helix</keyword>
<keyword evidence="2" id="KW-1003">Cell membrane</keyword>
<dbReference type="InterPro" id="IPR045584">
    <property type="entry name" value="Pilin-like"/>
</dbReference>
<evidence type="ECO:0000256" key="4">
    <source>
        <dbReference type="ARBA" id="ARBA00022519"/>
    </source>
</evidence>
<dbReference type="EMBL" id="PFWT01000009">
    <property type="protein sequence ID" value="PJA46624.1"/>
    <property type="molecule type" value="Genomic_DNA"/>
</dbReference>
<evidence type="ECO:0000313" key="10">
    <source>
        <dbReference type="EMBL" id="PJA46624.1"/>
    </source>
</evidence>
<evidence type="ECO:0000256" key="8">
    <source>
        <dbReference type="SAM" id="Phobius"/>
    </source>
</evidence>
<dbReference type="GO" id="GO:0015627">
    <property type="term" value="C:type II protein secretion system complex"/>
    <property type="evidence" value="ECO:0007669"/>
    <property type="project" value="InterPro"/>
</dbReference>
<dbReference type="GO" id="GO:0005886">
    <property type="term" value="C:plasma membrane"/>
    <property type="evidence" value="ECO:0007669"/>
    <property type="project" value="UniProtKB-SubCell"/>
</dbReference>
<feature type="transmembrane region" description="Helical" evidence="8">
    <location>
        <begin position="12"/>
        <end position="32"/>
    </location>
</feature>
<sequence>MKNINHHGFTLLETLIVTALSSIIVLIGALVMSSSVNRNDLVNVSTDVVDTLRRAEWHTMNGRQNDVWGVHFTANDFTLYRGTTYIPGAPDNVTTTLPNSTTLSQITIQGGGADVLFNNSHGNTSTPATITVELNETAEKKTILVNPAGAITRN</sequence>
<organism evidence="10 11">
    <name type="scientific">Candidatus Uhrbacteria bacterium CG_4_9_14_3_um_filter_41_35</name>
    <dbReference type="NCBI Taxonomy" id="1975034"/>
    <lineage>
        <taxon>Bacteria</taxon>
        <taxon>Candidatus Uhriibacteriota</taxon>
    </lineage>
</organism>
<evidence type="ECO:0000256" key="7">
    <source>
        <dbReference type="ARBA" id="ARBA00023136"/>
    </source>
</evidence>
<gene>
    <name evidence="10" type="ORF">CO173_02550</name>
</gene>
<keyword evidence="7 8" id="KW-0472">Membrane</keyword>
<evidence type="ECO:0000256" key="6">
    <source>
        <dbReference type="ARBA" id="ARBA00022989"/>
    </source>
</evidence>
<dbReference type="Pfam" id="PF07963">
    <property type="entry name" value="N_methyl"/>
    <property type="match status" value="1"/>
</dbReference>
<dbReference type="AlphaFoldDB" id="A0A2M7XFH0"/>
<evidence type="ECO:0000256" key="3">
    <source>
        <dbReference type="ARBA" id="ARBA00022481"/>
    </source>
</evidence>
<dbReference type="Proteomes" id="UP000231263">
    <property type="component" value="Unassembled WGS sequence"/>
</dbReference>
<keyword evidence="4" id="KW-0997">Cell inner membrane</keyword>
<dbReference type="InterPro" id="IPR012902">
    <property type="entry name" value="N_methyl_site"/>
</dbReference>
<dbReference type="Pfam" id="PF12019">
    <property type="entry name" value="GspH"/>
    <property type="match status" value="1"/>
</dbReference>
<comment type="caution">
    <text evidence="10">The sequence shown here is derived from an EMBL/GenBank/DDBJ whole genome shotgun (WGS) entry which is preliminary data.</text>
</comment>
<reference evidence="11" key="1">
    <citation type="submission" date="2017-09" db="EMBL/GenBank/DDBJ databases">
        <title>Depth-based differentiation of microbial function through sediment-hosted aquifers and enrichment of novel symbionts in the deep terrestrial subsurface.</title>
        <authorList>
            <person name="Probst A.J."/>
            <person name="Ladd B."/>
            <person name="Jarett J.K."/>
            <person name="Geller-Mcgrath D.E."/>
            <person name="Sieber C.M.K."/>
            <person name="Emerson J.B."/>
            <person name="Anantharaman K."/>
            <person name="Thomas B.C."/>
            <person name="Malmstrom R."/>
            <person name="Stieglmeier M."/>
            <person name="Klingl A."/>
            <person name="Woyke T."/>
            <person name="Ryan C.M."/>
            <person name="Banfield J.F."/>
        </authorList>
    </citation>
    <scope>NUCLEOTIDE SEQUENCE [LARGE SCALE GENOMIC DNA]</scope>
</reference>
<evidence type="ECO:0000313" key="11">
    <source>
        <dbReference type="Proteomes" id="UP000231263"/>
    </source>
</evidence>
<keyword evidence="5 8" id="KW-0812">Transmembrane</keyword>